<keyword evidence="2" id="KW-0560">Oxidoreductase</keyword>
<dbReference type="SUPFAM" id="SSF50475">
    <property type="entry name" value="FMN-binding split barrel"/>
    <property type="match status" value="1"/>
</dbReference>
<evidence type="ECO:0000256" key="2">
    <source>
        <dbReference type="ARBA" id="ARBA00023002"/>
    </source>
</evidence>
<organism evidence="4 5">
    <name type="scientific">Aeromicrobium wangtongii</name>
    <dbReference type="NCBI Taxonomy" id="2969247"/>
    <lineage>
        <taxon>Bacteria</taxon>
        <taxon>Bacillati</taxon>
        <taxon>Actinomycetota</taxon>
        <taxon>Actinomycetes</taxon>
        <taxon>Propionibacteriales</taxon>
        <taxon>Nocardioidaceae</taxon>
        <taxon>Aeromicrobium</taxon>
    </lineage>
</organism>
<protein>
    <submittedName>
        <fullName evidence="4">Flavin reductase family protein</fullName>
    </submittedName>
</protein>
<dbReference type="PANTHER" id="PTHR30466:SF11">
    <property type="entry name" value="FLAVIN-DEPENDENT MONOOXYGENASE, REDUCTASE SUBUNIT HSAB"/>
    <property type="match status" value="1"/>
</dbReference>
<dbReference type="InterPro" id="IPR012349">
    <property type="entry name" value="Split_barrel_FMN-bd"/>
</dbReference>
<keyword evidence="5" id="KW-1185">Reference proteome</keyword>
<dbReference type="Proteomes" id="UP001316184">
    <property type="component" value="Chromosome"/>
</dbReference>
<dbReference type="PANTHER" id="PTHR30466">
    <property type="entry name" value="FLAVIN REDUCTASE"/>
    <property type="match status" value="1"/>
</dbReference>
<evidence type="ECO:0000259" key="3">
    <source>
        <dbReference type="SMART" id="SM00903"/>
    </source>
</evidence>
<evidence type="ECO:0000313" key="5">
    <source>
        <dbReference type="Proteomes" id="UP001316184"/>
    </source>
</evidence>
<name>A0ABY5M5D4_9ACTN</name>
<evidence type="ECO:0000313" key="4">
    <source>
        <dbReference type="EMBL" id="UUP13027.1"/>
    </source>
</evidence>
<comment type="similarity">
    <text evidence="1">Belongs to the non-flavoprotein flavin reductase family.</text>
</comment>
<proteinExistence type="inferred from homology"/>
<dbReference type="SMART" id="SM00903">
    <property type="entry name" value="Flavin_Reduct"/>
    <property type="match status" value="1"/>
</dbReference>
<evidence type="ECO:0000256" key="1">
    <source>
        <dbReference type="ARBA" id="ARBA00008898"/>
    </source>
</evidence>
<gene>
    <name evidence="4" type="ORF">NQV15_14365</name>
</gene>
<dbReference type="EMBL" id="CP102173">
    <property type="protein sequence ID" value="UUP13027.1"/>
    <property type="molecule type" value="Genomic_DNA"/>
</dbReference>
<dbReference type="InterPro" id="IPR050268">
    <property type="entry name" value="NADH-dep_flavin_reductase"/>
</dbReference>
<dbReference type="RefSeq" id="WP_232401211.1">
    <property type="nucleotide sequence ID" value="NZ_CP102173.1"/>
</dbReference>
<dbReference type="Gene3D" id="2.30.110.10">
    <property type="entry name" value="Electron Transport, Fmn-binding Protein, Chain A"/>
    <property type="match status" value="1"/>
</dbReference>
<dbReference type="InterPro" id="IPR002563">
    <property type="entry name" value="Flavin_Rdtase-like_dom"/>
</dbReference>
<dbReference type="Pfam" id="PF01613">
    <property type="entry name" value="Flavin_Reduct"/>
    <property type="match status" value="1"/>
</dbReference>
<sequence>MIELPPDEINPDHLRAAFSCFPSGITAVCAVVDDQPAGMAASSFTSVSLDPALVSICIQNSSRTWRQLRSLLRLGVSVLASGQDEACRKLARPEGDRFQGVAWEKSSDGSVFIKGAAAWLNCGIHTVVPAGDHAIALLRVHALWCDEHVEPLVFHGSKFRTLAGA</sequence>
<reference evidence="4 5" key="1">
    <citation type="submission" date="2022-08" db="EMBL/GenBank/DDBJ databases">
        <title>novel species in genus Aeromicrobium.</title>
        <authorList>
            <person name="Ye L."/>
        </authorList>
    </citation>
    <scope>NUCLEOTIDE SEQUENCE [LARGE SCALE GENOMIC DNA]</scope>
    <source>
        <strain evidence="5">zg-Y1379</strain>
    </source>
</reference>
<feature type="domain" description="Flavin reductase like" evidence="3">
    <location>
        <begin position="18"/>
        <end position="161"/>
    </location>
</feature>
<accession>A0ABY5M5D4</accession>